<protein>
    <submittedName>
        <fullName evidence="9">Uncharacterized protein</fullName>
    </submittedName>
</protein>
<keyword evidence="4" id="KW-0862">Zinc</keyword>
<feature type="domain" description="HTH myb-type" evidence="8">
    <location>
        <begin position="404"/>
        <end position="463"/>
    </location>
</feature>
<dbReference type="Proteomes" id="UP000823674">
    <property type="component" value="Chromosome A10"/>
</dbReference>
<dbReference type="InterPro" id="IPR001005">
    <property type="entry name" value="SANT/Myb"/>
</dbReference>
<reference evidence="9 10" key="1">
    <citation type="submission" date="2021-03" db="EMBL/GenBank/DDBJ databases">
        <authorList>
            <person name="King G.J."/>
            <person name="Bancroft I."/>
            <person name="Baten A."/>
            <person name="Bloomfield J."/>
            <person name="Borpatragohain P."/>
            <person name="He Z."/>
            <person name="Irish N."/>
            <person name="Irwin J."/>
            <person name="Liu K."/>
            <person name="Mauleon R.P."/>
            <person name="Moore J."/>
            <person name="Morris R."/>
            <person name="Ostergaard L."/>
            <person name="Wang B."/>
            <person name="Wells R."/>
        </authorList>
    </citation>
    <scope>NUCLEOTIDE SEQUENCE [LARGE SCALE GENOMIC DNA]</scope>
    <source>
        <strain evidence="9">R-o-18</strain>
        <tissue evidence="9">Leaf</tissue>
    </source>
</reference>
<evidence type="ECO:0000256" key="5">
    <source>
        <dbReference type="SAM" id="MobiDB-lite"/>
    </source>
</evidence>
<keyword evidence="10" id="KW-1185">Reference proteome</keyword>
<organism evidence="9 10">
    <name type="scientific">Brassica rapa subsp. trilocularis</name>
    <dbReference type="NCBI Taxonomy" id="1813537"/>
    <lineage>
        <taxon>Eukaryota</taxon>
        <taxon>Viridiplantae</taxon>
        <taxon>Streptophyta</taxon>
        <taxon>Embryophyta</taxon>
        <taxon>Tracheophyta</taxon>
        <taxon>Spermatophyta</taxon>
        <taxon>Magnoliopsida</taxon>
        <taxon>eudicotyledons</taxon>
        <taxon>Gunneridae</taxon>
        <taxon>Pentapetalae</taxon>
        <taxon>rosids</taxon>
        <taxon>malvids</taxon>
        <taxon>Brassicales</taxon>
        <taxon>Brassicaceae</taxon>
        <taxon>Brassiceae</taxon>
        <taxon>Brassica</taxon>
    </lineage>
</organism>
<dbReference type="InterPro" id="IPR031105">
    <property type="entry name" value="TRP_plant"/>
</dbReference>
<proteinExistence type="predicted"/>
<evidence type="ECO:0000256" key="4">
    <source>
        <dbReference type="PROSITE-ProRule" id="PRU00042"/>
    </source>
</evidence>
<evidence type="ECO:0000313" key="9">
    <source>
        <dbReference type="EMBL" id="KAG5376887.1"/>
    </source>
</evidence>
<feature type="region of interest" description="Disordered" evidence="5">
    <location>
        <begin position="203"/>
        <end position="222"/>
    </location>
</feature>
<dbReference type="SMART" id="SM00717">
    <property type="entry name" value="SANT"/>
    <property type="match status" value="1"/>
</dbReference>
<dbReference type="SUPFAM" id="SSF46689">
    <property type="entry name" value="Homeodomain-like"/>
    <property type="match status" value="1"/>
</dbReference>
<comment type="subcellular location">
    <subcellularLocation>
        <location evidence="1">Nucleus</location>
    </subcellularLocation>
</comment>
<feature type="compositionally biased region" description="Polar residues" evidence="5">
    <location>
        <begin position="326"/>
        <end position="339"/>
    </location>
</feature>
<evidence type="ECO:0000259" key="8">
    <source>
        <dbReference type="PROSITE" id="PS51294"/>
    </source>
</evidence>
<feature type="region of interest" description="Disordered" evidence="5">
    <location>
        <begin position="488"/>
        <end position="514"/>
    </location>
</feature>
<dbReference type="Pfam" id="PF23603">
    <property type="entry name" value="Ubiquitin_TPR1"/>
    <property type="match status" value="1"/>
</dbReference>
<feature type="domain" description="C2H2-type" evidence="7">
    <location>
        <begin position="127"/>
        <end position="151"/>
    </location>
</feature>
<dbReference type="InterPro" id="IPR013087">
    <property type="entry name" value="Znf_C2H2_type"/>
</dbReference>
<dbReference type="PROSITE" id="PS50090">
    <property type="entry name" value="MYB_LIKE"/>
    <property type="match status" value="1"/>
</dbReference>
<keyword evidence="2" id="KW-0238">DNA-binding</keyword>
<sequence length="514" mass="57889">MVVKRMLYSDFDFSSFPKAPRSIRRKVPSSQRRDDVDCGMMRAIDLLASVAEKLQEEEGETSSNSINAFEEWYYNQNHLAGKISLKDPSQLHVQCPEPVHLDGVPNEYRNRSKLVCRDDDENCCKYYKCKDKCNKSYSPSLTWAGHRRAVHRSKCFEGTKTDDSVKALDRKRKLCCRYSPRKHETLHKKRRLSDKGLVVNSDGGITSESVTNSTEKRESENGVLSDAIGLHSEDSRVKFSIKSLRIPELFIEVPETATVGSLKRTVMEAVSALLDDGISIGVTVQGRKVRDDNNTLSQTGLSCRENLGNLGFTLEPGPEKLGVPLSSENPVMSKPTDSTKLSERSAANCVENNSQELVPYQMDISADEQQPSSDSRAMVPVSALEPEALAIVPFKEKPKRTELSQRRIRRPFSVTEVEALVNAVEELGTGRWRDVKLRSFENESHRTYVDLKDKWKTLVHTASISPQQRRGEPVPQELLDRVLASHRYWSQHPPKQNGKHQDAATMVTESGPSM</sequence>
<dbReference type="PROSITE" id="PS51294">
    <property type="entry name" value="HTH_MYB"/>
    <property type="match status" value="1"/>
</dbReference>
<dbReference type="CDD" id="cd11660">
    <property type="entry name" value="SANT_TRF"/>
    <property type="match status" value="1"/>
</dbReference>
<keyword evidence="3" id="KW-0539">Nucleus</keyword>
<dbReference type="PANTHER" id="PTHR21717">
    <property type="entry name" value="TELOMERIC REPEAT BINDING PROTEIN"/>
    <property type="match status" value="1"/>
</dbReference>
<dbReference type="Gene3D" id="1.10.246.220">
    <property type="match status" value="1"/>
</dbReference>
<evidence type="ECO:0000313" key="10">
    <source>
        <dbReference type="Proteomes" id="UP000823674"/>
    </source>
</evidence>
<name>A0ABQ7KSE6_BRACM</name>
<keyword evidence="4" id="KW-0863">Zinc-finger</keyword>
<feature type="region of interest" description="Disordered" evidence="5">
    <location>
        <begin position="321"/>
        <end position="346"/>
    </location>
</feature>
<feature type="compositionally biased region" description="Polar residues" evidence="5">
    <location>
        <begin position="203"/>
        <end position="213"/>
    </location>
</feature>
<dbReference type="InterPro" id="IPR017930">
    <property type="entry name" value="Myb_dom"/>
</dbReference>
<accession>A0ABQ7KSE6</accession>
<dbReference type="PANTHER" id="PTHR21717:SF77">
    <property type="entry name" value="(RAPE) HYPOTHETICAL PROTEIN"/>
    <property type="match status" value="1"/>
</dbReference>
<dbReference type="EMBL" id="JADBGQ010000010">
    <property type="protein sequence ID" value="KAG5376887.1"/>
    <property type="molecule type" value="Genomic_DNA"/>
</dbReference>
<dbReference type="InterPro" id="IPR057625">
    <property type="entry name" value="TPR1-6-like_ubiquitin"/>
</dbReference>
<comment type="caution">
    <text evidence="9">The sequence shown here is derived from an EMBL/GenBank/DDBJ whole genome shotgun (WGS) entry which is preliminary data.</text>
</comment>
<evidence type="ECO:0000259" key="6">
    <source>
        <dbReference type="PROSITE" id="PS50090"/>
    </source>
</evidence>
<evidence type="ECO:0000259" key="7">
    <source>
        <dbReference type="PROSITE" id="PS50157"/>
    </source>
</evidence>
<gene>
    <name evidence="9" type="primary">A10p031450.1_BraROA</name>
    <name evidence="9" type="ORF">IGI04_041483</name>
</gene>
<evidence type="ECO:0000256" key="2">
    <source>
        <dbReference type="ARBA" id="ARBA00023125"/>
    </source>
</evidence>
<evidence type="ECO:0000256" key="1">
    <source>
        <dbReference type="ARBA" id="ARBA00004123"/>
    </source>
</evidence>
<keyword evidence="4" id="KW-0479">Metal-binding</keyword>
<dbReference type="PROSITE" id="PS00028">
    <property type="entry name" value="ZINC_FINGER_C2H2_1"/>
    <property type="match status" value="1"/>
</dbReference>
<dbReference type="PROSITE" id="PS50157">
    <property type="entry name" value="ZINC_FINGER_C2H2_2"/>
    <property type="match status" value="1"/>
</dbReference>
<feature type="domain" description="Myb-like" evidence="6">
    <location>
        <begin position="404"/>
        <end position="459"/>
    </location>
</feature>
<dbReference type="InterPro" id="IPR009057">
    <property type="entry name" value="Homeodomain-like_sf"/>
</dbReference>
<evidence type="ECO:0000256" key="3">
    <source>
        <dbReference type="ARBA" id="ARBA00023242"/>
    </source>
</evidence>